<dbReference type="PANTHER" id="PTHR46599:SF3">
    <property type="entry name" value="PIGGYBAC TRANSPOSABLE ELEMENT-DERIVED PROTEIN 4"/>
    <property type="match status" value="1"/>
</dbReference>
<keyword evidence="1" id="KW-1133">Transmembrane helix</keyword>
<dbReference type="EMBL" id="JALLBG020000234">
    <property type="protein sequence ID" value="KAL3758291.1"/>
    <property type="molecule type" value="Genomic_DNA"/>
</dbReference>
<keyword evidence="1" id="KW-0472">Membrane</keyword>
<comment type="caution">
    <text evidence="3">The sequence shown here is derived from an EMBL/GenBank/DDBJ whole genome shotgun (WGS) entry which is preliminary data.</text>
</comment>
<dbReference type="AlphaFoldDB" id="A0ABD3M6C2"/>
<protein>
    <recommendedName>
        <fullName evidence="2">PiggyBac transposable element-derived protein domain-containing protein</fullName>
    </recommendedName>
</protein>
<name>A0ABD3M6C2_9STRA</name>
<dbReference type="PANTHER" id="PTHR46599">
    <property type="entry name" value="PIGGYBAC TRANSPOSABLE ELEMENT-DERIVED PROTEIN 4"/>
    <property type="match status" value="1"/>
</dbReference>
<evidence type="ECO:0000259" key="2">
    <source>
        <dbReference type="Pfam" id="PF13843"/>
    </source>
</evidence>
<dbReference type="Pfam" id="PF13843">
    <property type="entry name" value="DDE_Tnp_1_7"/>
    <property type="match status" value="1"/>
</dbReference>
<dbReference type="Proteomes" id="UP001530293">
    <property type="component" value="Unassembled WGS sequence"/>
</dbReference>
<evidence type="ECO:0000256" key="1">
    <source>
        <dbReference type="SAM" id="Phobius"/>
    </source>
</evidence>
<feature type="non-terminal residue" evidence="3">
    <location>
        <position position="1"/>
    </location>
</feature>
<accession>A0ABD3M6C2</accession>
<dbReference type="InterPro" id="IPR029526">
    <property type="entry name" value="PGBD"/>
</dbReference>
<feature type="transmembrane region" description="Helical" evidence="1">
    <location>
        <begin position="63"/>
        <end position="85"/>
    </location>
</feature>
<feature type="transmembrane region" description="Helical" evidence="1">
    <location>
        <begin position="128"/>
        <end position="147"/>
    </location>
</feature>
<gene>
    <name evidence="3" type="ORF">ACHAWU_004256</name>
</gene>
<evidence type="ECO:0000313" key="4">
    <source>
        <dbReference type="Proteomes" id="UP001530293"/>
    </source>
</evidence>
<keyword evidence="1" id="KW-0812">Transmembrane</keyword>
<reference evidence="3 4" key="1">
    <citation type="submission" date="2024-10" db="EMBL/GenBank/DDBJ databases">
        <title>Updated reference genomes for cyclostephanoid diatoms.</title>
        <authorList>
            <person name="Roberts W.R."/>
            <person name="Alverson A.J."/>
        </authorList>
    </citation>
    <scope>NUCLEOTIDE SEQUENCE [LARGE SCALE GENOMIC DNA]</scope>
    <source>
        <strain evidence="3 4">AJA232-27</strain>
    </source>
</reference>
<sequence length="646" mass="73759">NCGTAPQPVREVHAPWIELTKDNDFKWKPSWQDSYGGPHGGPPSGPSQYIIGKARAATSLSDIFLAIVPITFFNTIALLSMKYCYEDWVVEKCGRDLNGNVKKRKHFSECDESTEGARHRGDSLKQQFTITPGFILAWIGILILNGAHSGAGQRTSRKYWRSPPYGLALPYVMNTMSRNAFEFLRRYIHFADNSKSKKKDMPGYDPLFKVSYPLEVMMGGIRQTWTAGKYITIDESMIRYMGRAISYVQYMPAKPIKHGIKVYAACCGASGVLLAFRVFTGNEDATGFHNSTVTICDTLIKQANLHVHRGRVLVTDNYYTTVALAKYLFTEYRWTLIGMIIPTEKKSREDEEIPFLKLSNGALKEVVRGWYREAALPRKHERTNYAIQCTSWRDKKQVCFLNSNEVGASEGKREKEIIAAPRAQQDYVRYFNAVDRNDRDSADYSTSVRTSRYYLRIFFWVLDRVVHSMYVIVCYLAAGNIGKPEWKKYMNKSTGRHDFQIALALDLMRLGLELDIDSETGEKANWIRQTPPEPCKCDMCYFCINGITDGISHKRKHRVVTTEYACGTQVSASQCSTERVLLADLKRGYCRMCYHNLPATPKLRTSEKKKLCRSTSHGCPICDEPICKSCWEKGYDKHAEKKRKVD</sequence>
<proteinExistence type="predicted"/>
<evidence type="ECO:0000313" key="3">
    <source>
        <dbReference type="EMBL" id="KAL3758291.1"/>
    </source>
</evidence>
<organism evidence="3 4">
    <name type="scientific">Discostella pseudostelligera</name>
    <dbReference type="NCBI Taxonomy" id="259834"/>
    <lineage>
        <taxon>Eukaryota</taxon>
        <taxon>Sar</taxon>
        <taxon>Stramenopiles</taxon>
        <taxon>Ochrophyta</taxon>
        <taxon>Bacillariophyta</taxon>
        <taxon>Coscinodiscophyceae</taxon>
        <taxon>Thalassiosirophycidae</taxon>
        <taxon>Stephanodiscales</taxon>
        <taxon>Stephanodiscaceae</taxon>
        <taxon>Discostella</taxon>
    </lineage>
</organism>
<keyword evidence="4" id="KW-1185">Reference proteome</keyword>
<feature type="domain" description="PiggyBac transposable element-derived protein" evidence="2">
    <location>
        <begin position="127"/>
        <end position="466"/>
    </location>
</feature>